<dbReference type="EMBL" id="JAOJ01000002">
    <property type="protein sequence ID" value="EUA70753.1"/>
    <property type="molecule type" value="Genomic_DNA"/>
</dbReference>
<dbReference type="Proteomes" id="UP000023351">
    <property type="component" value="Unassembled WGS sequence"/>
</dbReference>
<dbReference type="SUPFAM" id="SSF53901">
    <property type="entry name" value="Thiolase-like"/>
    <property type="match status" value="1"/>
</dbReference>
<dbReference type="PANTHER" id="PTHR34069:SF2">
    <property type="entry name" value="BETA-KETOACYL-[ACYL-CARRIER-PROTEIN] SYNTHASE III"/>
    <property type="match status" value="1"/>
</dbReference>
<dbReference type="GO" id="GO:0044550">
    <property type="term" value="P:secondary metabolite biosynthetic process"/>
    <property type="evidence" value="ECO:0007669"/>
    <property type="project" value="TreeGrafter"/>
</dbReference>
<evidence type="ECO:0000313" key="3">
    <source>
        <dbReference type="Proteomes" id="UP000023351"/>
    </source>
</evidence>
<dbReference type="GO" id="GO:0033818">
    <property type="term" value="F:beta-ketoacyl-acyl-carrier-protein synthase III activity"/>
    <property type="evidence" value="ECO:0007669"/>
    <property type="project" value="UniProtKB-EC"/>
</dbReference>
<keyword evidence="2" id="KW-0012">Acyltransferase</keyword>
<dbReference type="EC" id="2.3.1.180" evidence="2"/>
<keyword evidence="2" id="KW-0808">Transferase</keyword>
<dbReference type="Gene3D" id="3.40.47.10">
    <property type="match status" value="1"/>
</dbReference>
<accession>X8DSS1</accession>
<dbReference type="AlphaFoldDB" id="X8DSS1"/>
<reference evidence="2 3" key="1">
    <citation type="submission" date="2013-12" db="EMBL/GenBank/DDBJ databases">
        <authorList>
            <person name="Zelazny A."/>
            <person name="Olivier K."/>
            <person name="Holland S."/>
            <person name="Lenaerts A."/>
            <person name="Ordway D."/>
            <person name="DeGroote M.A."/>
            <person name="Parker T."/>
            <person name="Sizemore C."/>
            <person name="Tallon L.J."/>
            <person name="Sadzewicz L.K."/>
            <person name="Sengamalay N."/>
            <person name="Fraser C.M."/>
            <person name="Hine E."/>
            <person name="Shefchek K.A."/>
            <person name="Das S.P."/>
            <person name="Tettelin H."/>
        </authorList>
    </citation>
    <scope>NUCLEOTIDE SEQUENCE [LARGE SCALE GENOMIC DNA]</scope>
    <source>
        <strain evidence="2 3">1513</strain>
    </source>
</reference>
<dbReference type="PATRIC" id="fig|1299321.3.peg.1009"/>
<sequence>MTDIAEITGINKIGLLSLGAYRPERVVTNDEICERIESSDEWIYTRTGIKTRRFAADEETAQTLAIEAGRKAIANALLTGAEIDAVIVATSTHYLQTPASARPWPPRWAPKVSQPSTCRPAAPDSDTPWAWRAT</sequence>
<proteinExistence type="predicted"/>
<evidence type="ECO:0000256" key="1">
    <source>
        <dbReference type="SAM" id="MobiDB-lite"/>
    </source>
</evidence>
<name>X8DSS1_9MYCO</name>
<organism evidence="2 3">
    <name type="scientific">Mycobacteroides abscessus subsp. bolletii 1513</name>
    <dbReference type="NCBI Taxonomy" id="1299321"/>
    <lineage>
        <taxon>Bacteria</taxon>
        <taxon>Bacillati</taxon>
        <taxon>Actinomycetota</taxon>
        <taxon>Actinomycetes</taxon>
        <taxon>Mycobacteriales</taxon>
        <taxon>Mycobacteriaceae</taxon>
        <taxon>Mycobacteroides</taxon>
        <taxon>Mycobacteroides abscessus</taxon>
    </lineage>
</organism>
<dbReference type="InterPro" id="IPR016039">
    <property type="entry name" value="Thiolase-like"/>
</dbReference>
<feature type="region of interest" description="Disordered" evidence="1">
    <location>
        <begin position="98"/>
        <end position="134"/>
    </location>
</feature>
<protein>
    <submittedName>
        <fullName evidence="2">3-oxoacyl-[acyl-carrier-] synthase 3 domain protein</fullName>
        <ecNumber evidence="2">2.3.1.180</ecNumber>
    </submittedName>
</protein>
<comment type="caution">
    <text evidence="2">The sequence shown here is derived from an EMBL/GenBank/DDBJ whole genome shotgun (WGS) entry which is preliminary data.</text>
</comment>
<gene>
    <name evidence="2" type="primary">fabH</name>
    <name evidence="2" type="ORF">I540_1053</name>
</gene>
<dbReference type="PANTHER" id="PTHR34069">
    <property type="entry name" value="3-OXOACYL-[ACYL-CARRIER-PROTEIN] SYNTHASE 3"/>
    <property type="match status" value="1"/>
</dbReference>
<evidence type="ECO:0000313" key="2">
    <source>
        <dbReference type="EMBL" id="EUA70753.1"/>
    </source>
</evidence>